<keyword evidence="4" id="KW-0544">Nucleosome core</keyword>
<comment type="similarity">
    <text evidence="2">Belongs to the histone H3 family.</text>
</comment>
<sequence>TRAKARARIAERDLHRFKPGTVALRETRRYQESTDLLISRALFRRLKLTEAYLVALFEDANLCAIHAKRVTINLADIDLSEYLFLPVSFSSHVSVN</sequence>
<accession>A0A507DTD4</accession>
<evidence type="ECO:0000259" key="5">
    <source>
        <dbReference type="Pfam" id="PF00125"/>
    </source>
</evidence>
<feature type="non-terminal residue" evidence="6">
    <location>
        <position position="1"/>
    </location>
</feature>
<dbReference type="Pfam" id="PF00125">
    <property type="entry name" value="Histone"/>
    <property type="match status" value="1"/>
</dbReference>
<proteinExistence type="inferred from homology"/>
<dbReference type="EMBL" id="QEAQ01000138">
    <property type="protein sequence ID" value="TPX54796.1"/>
    <property type="molecule type" value="Genomic_DNA"/>
</dbReference>
<evidence type="ECO:0000256" key="3">
    <source>
        <dbReference type="ARBA" id="ARBA00022454"/>
    </source>
</evidence>
<evidence type="ECO:0000256" key="4">
    <source>
        <dbReference type="ARBA" id="ARBA00023269"/>
    </source>
</evidence>
<dbReference type="GO" id="GO:0003677">
    <property type="term" value="F:DNA binding"/>
    <property type="evidence" value="ECO:0007669"/>
    <property type="project" value="InterPro"/>
</dbReference>
<keyword evidence="7" id="KW-1185">Reference proteome</keyword>
<keyword evidence="4" id="KW-0238">DNA-binding</keyword>
<dbReference type="PRINTS" id="PR00622">
    <property type="entry name" value="HISTONEH3"/>
</dbReference>
<comment type="subcellular location">
    <subcellularLocation>
        <location evidence="1">Chromosome</location>
    </subcellularLocation>
</comment>
<dbReference type="Gene3D" id="1.10.20.10">
    <property type="entry name" value="Histone, subunit A"/>
    <property type="match status" value="2"/>
</dbReference>
<dbReference type="AlphaFoldDB" id="A0A507DTD4"/>
<dbReference type="SMART" id="SM00428">
    <property type="entry name" value="H3"/>
    <property type="match status" value="1"/>
</dbReference>
<organism evidence="6 7">
    <name type="scientific">Powellomyces hirtus</name>
    <dbReference type="NCBI Taxonomy" id="109895"/>
    <lineage>
        <taxon>Eukaryota</taxon>
        <taxon>Fungi</taxon>
        <taxon>Fungi incertae sedis</taxon>
        <taxon>Chytridiomycota</taxon>
        <taxon>Chytridiomycota incertae sedis</taxon>
        <taxon>Chytridiomycetes</taxon>
        <taxon>Spizellomycetales</taxon>
        <taxon>Powellomycetaceae</taxon>
        <taxon>Powellomyces</taxon>
    </lineage>
</organism>
<evidence type="ECO:0000313" key="7">
    <source>
        <dbReference type="Proteomes" id="UP000318582"/>
    </source>
</evidence>
<keyword evidence="3" id="KW-0158">Chromosome</keyword>
<dbReference type="InterPro" id="IPR007125">
    <property type="entry name" value="H2A/H2B/H3"/>
</dbReference>
<dbReference type="Proteomes" id="UP000318582">
    <property type="component" value="Unassembled WGS sequence"/>
</dbReference>
<dbReference type="PANTHER" id="PTHR45810:SF1">
    <property type="entry name" value="HISTONE H3-LIKE CENTROMERIC PROTEIN A"/>
    <property type="match status" value="1"/>
</dbReference>
<evidence type="ECO:0000313" key="6">
    <source>
        <dbReference type="EMBL" id="TPX54796.1"/>
    </source>
</evidence>
<dbReference type="SUPFAM" id="SSF47113">
    <property type="entry name" value="Histone-fold"/>
    <property type="match status" value="1"/>
</dbReference>
<dbReference type="PANTHER" id="PTHR45810">
    <property type="entry name" value="HISTONE H3.2"/>
    <property type="match status" value="1"/>
</dbReference>
<gene>
    <name evidence="6" type="ORF">PhCBS80983_g05748</name>
</gene>
<evidence type="ECO:0000256" key="1">
    <source>
        <dbReference type="ARBA" id="ARBA00004286"/>
    </source>
</evidence>
<dbReference type="GO" id="GO:0046982">
    <property type="term" value="F:protein heterodimerization activity"/>
    <property type="evidence" value="ECO:0007669"/>
    <property type="project" value="InterPro"/>
</dbReference>
<dbReference type="InterPro" id="IPR000164">
    <property type="entry name" value="Histone_H3/CENP-A"/>
</dbReference>
<reference evidence="6 7" key="1">
    <citation type="journal article" date="2019" name="Sci. Rep.">
        <title>Comparative genomics of chytrid fungi reveal insights into the obligate biotrophic and pathogenic lifestyle of Synchytrium endobioticum.</title>
        <authorList>
            <person name="van de Vossenberg B.T.L.H."/>
            <person name="Warris S."/>
            <person name="Nguyen H.D.T."/>
            <person name="van Gent-Pelzer M.P.E."/>
            <person name="Joly D.L."/>
            <person name="van de Geest H.C."/>
            <person name="Bonants P.J.M."/>
            <person name="Smith D.S."/>
            <person name="Levesque C.A."/>
            <person name="van der Lee T.A.J."/>
        </authorList>
    </citation>
    <scope>NUCLEOTIDE SEQUENCE [LARGE SCALE GENOMIC DNA]</scope>
    <source>
        <strain evidence="6 7">CBS 809.83</strain>
    </source>
</reference>
<protein>
    <recommendedName>
        <fullName evidence="5">Core Histone H2A/H2B/H3 domain-containing protein</fullName>
    </recommendedName>
</protein>
<dbReference type="InterPro" id="IPR009072">
    <property type="entry name" value="Histone-fold"/>
</dbReference>
<dbReference type="GO" id="GO:0000786">
    <property type="term" value="C:nucleosome"/>
    <property type="evidence" value="ECO:0007669"/>
    <property type="project" value="UniProtKB-KW"/>
</dbReference>
<evidence type="ECO:0000256" key="2">
    <source>
        <dbReference type="ARBA" id="ARBA00010343"/>
    </source>
</evidence>
<dbReference type="STRING" id="109895.A0A507DTD4"/>
<name>A0A507DTD4_9FUNG</name>
<feature type="domain" description="Core Histone H2A/H2B/H3" evidence="5">
    <location>
        <begin position="47"/>
        <end position="79"/>
    </location>
</feature>
<comment type="caution">
    <text evidence="6">The sequence shown here is derived from an EMBL/GenBank/DDBJ whole genome shotgun (WGS) entry which is preliminary data.</text>
</comment>
<dbReference type="GO" id="GO:0030527">
    <property type="term" value="F:structural constituent of chromatin"/>
    <property type="evidence" value="ECO:0007669"/>
    <property type="project" value="InterPro"/>
</dbReference>